<dbReference type="EMBL" id="QKWP01000377">
    <property type="protein sequence ID" value="RIB21153.1"/>
    <property type="molecule type" value="Genomic_DNA"/>
</dbReference>
<dbReference type="GO" id="GO:0004674">
    <property type="term" value="F:protein serine/threonine kinase activity"/>
    <property type="evidence" value="ECO:0007669"/>
    <property type="project" value="TreeGrafter"/>
</dbReference>
<dbReference type="InterPro" id="IPR000719">
    <property type="entry name" value="Prot_kinase_dom"/>
</dbReference>
<dbReference type="GO" id="GO:0005524">
    <property type="term" value="F:ATP binding"/>
    <property type="evidence" value="ECO:0007669"/>
    <property type="project" value="UniProtKB-KW"/>
</dbReference>
<organism evidence="7 8">
    <name type="scientific">Gigaspora rosea</name>
    <dbReference type="NCBI Taxonomy" id="44941"/>
    <lineage>
        <taxon>Eukaryota</taxon>
        <taxon>Fungi</taxon>
        <taxon>Fungi incertae sedis</taxon>
        <taxon>Mucoromycota</taxon>
        <taxon>Glomeromycotina</taxon>
        <taxon>Glomeromycetes</taxon>
        <taxon>Diversisporales</taxon>
        <taxon>Gigasporaceae</taxon>
        <taxon>Gigaspora</taxon>
    </lineage>
</organism>
<dbReference type="STRING" id="44941.A0A397VMM8"/>
<gene>
    <name evidence="7" type="ORF">C2G38_1127325</name>
</gene>
<evidence type="ECO:0000256" key="5">
    <source>
        <dbReference type="SAM" id="MobiDB-lite"/>
    </source>
</evidence>
<dbReference type="PRINTS" id="PR00109">
    <property type="entry name" value="TYRKINASE"/>
</dbReference>
<keyword evidence="4" id="KW-0067">ATP-binding</keyword>
<keyword evidence="3 7" id="KW-0418">Kinase</keyword>
<evidence type="ECO:0000313" key="7">
    <source>
        <dbReference type="EMBL" id="RIB21153.1"/>
    </source>
</evidence>
<protein>
    <submittedName>
        <fullName evidence="7">Kinase-like domain-containing protein</fullName>
    </submittedName>
</protein>
<dbReference type="PROSITE" id="PS50011">
    <property type="entry name" value="PROTEIN_KINASE_DOM"/>
    <property type="match status" value="1"/>
</dbReference>
<dbReference type="Gene3D" id="1.10.510.10">
    <property type="entry name" value="Transferase(Phosphotransferase) domain 1"/>
    <property type="match status" value="1"/>
</dbReference>
<dbReference type="Proteomes" id="UP000266673">
    <property type="component" value="Unassembled WGS sequence"/>
</dbReference>
<evidence type="ECO:0000256" key="2">
    <source>
        <dbReference type="ARBA" id="ARBA00022741"/>
    </source>
</evidence>
<feature type="domain" description="Protein kinase" evidence="6">
    <location>
        <begin position="1"/>
        <end position="210"/>
    </location>
</feature>
<dbReference type="PANTHER" id="PTHR44329">
    <property type="entry name" value="SERINE/THREONINE-PROTEIN KINASE TNNI3K-RELATED"/>
    <property type="match status" value="1"/>
</dbReference>
<evidence type="ECO:0000259" key="6">
    <source>
        <dbReference type="PROSITE" id="PS50011"/>
    </source>
</evidence>
<feature type="region of interest" description="Disordered" evidence="5">
    <location>
        <begin position="266"/>
        <end position="287"/>
    </location>
</feature>
<accession>A0A397VMM8</accession>
<comment type="caution">
    <text evidence="7">The sequence shown here is derived from an EMBL/GenBank/DDBJ whole genome shotgun (WGS) entry which is preliminary data.</text>
</comment>
<evidence type="ECO:0000256" key="1">
    <source>
        <dbReference type="ARBA" id="ARBA00022679"/>
    </source>
</evidence>
<keyword evidence="8" id="KW-1185">Reference proteome</keyword>
<keyword evidence="1" id="KW-0808">Transferase</keyword>
<dbReference type="InterPro" id="IPR051681">
    <property type="entry name" value="Ser/Thr_Kinases-Pseudokinases"/>
</dbReference>
<dbReference type="Pfam" id="PF07714">
    <property type="entry name" value="PK_Tyr_Ser-Thr"/>
    <property type="match status" value="1"/>
</dbReference>
<dbReference type="PANTHER" id="PTHR44329:SF288">
    <property type="entry name" value="MITOGEN-ACTIVATED PROTEIN KINASE KINASE KINASE 20"/>
    <property type="match status" value="1"/>
</dbReference>
<keyword evidence="2" id="KW-0547">Nucleotide-binding</keyword>
<evidence type="ECO:0000256" key="4">
    <source>
        <dbReference type="ARBA" id="ARBA00022840"/>
    </source>
</evidence>
<dbReference type="SUPFAM" id="SSF56112">
    <property type="entry name" value="Protein kinase-like (PK-like)"/>
    <property type="match status" value="1"/>
</dbReference>
<evidence type="ECO:0000256" key="3">
    <source>
        <dbReference type="ARBA" id="ARBA00022777"/>
    </source>
</evidence>
<dbReference type="InterPro" id="IPR001245">
    <property type="entry name" value="Ser-Thr/Tyr_kinase_cat_dom"/>
</dbReference>
<dbReference type="OrthoDB" id="544350at2759"/>
<reference evidence="7 8" key="1">
    <citation type="submission" date="2018-06" db="EMBL/GenBank/DDBJ databases">
        <title>Comparative genomics reveals the genomic features of Rhizophagus irregularis, R. cerebriforme, R. diaphanum and Gigaspora rosea, and their symbiotic lifestyle signature.</title>
        <authorList>
            <person name="Morin E."/>
            <person name="San Clemente H."/>
            <person name="Chen E.C.H."/>
            <person name="De La Providencia I."/>
            <person name="Hainaut M."/>
            <person name="Kuo A."/>
            <person name="Kohler A."/>
            <person name="Murat C."/>
            <person name="Tang N."/>
            <person name="Roy S."/>
            <person name="Loubradou J."/>
            <person name="Henrissat B."/>
            <person name="Grigoriev I.V."/>
            <person name="Corradi N."/>
            <person name="Roux C."/>
            <person name="Martin F.M."/>
        </authorList>
    </citation>
    <scope>NUCLEOTIDE SEQUENCE [LARGE SCALE GENOMIC DNA]</scope>
    <source>
        <strain evidence="7 8">DAOM 194757</strain>
    </source>
</reference>
<evidence type="ECO:0000313" key="8">
    <source>
        <dbReference type="Proteomes" id="UP000266673"/>
    </source>
</evidence>
<dbReference type="AlphaFoldDB" id="A0A397VMM8"/>
<dbReference type="InterPro" id="IPR011009">
    <property type="entry name" value="Kinase-like_dom_sf"/>
</dbReference>
<name>A0A397VMM8_9GLOM</name>
<sequence length="287" mass="32960">MESFRVLHCYGVSQDPSTKNYILVMQYASEGNLQSYLDNSFTRFTWHQKINMFRDIVLGLKAIHSEYLIHCDLHSGNILRHGYGNDSDNLDTYISDIGLCHPVVDSKEKEKVFGVLPYIAPEVLRGDRYTKASDIYSLGIIMWEITSGEKPFMDRAHNEELAKDICNGLRPTIINNTPECYAQVMKQCWDANPLIRPTVENLAVIIKEFREVSDYKVQIMDAEYHRKVMAEKVFAGKVELKKKKHPEAIYSSRQFDFMDLPLPKNAPEPLSAQSDNNRALEVDNGNF</sequence>
<proteinExistence type="predicted"/>